<dbReference type="PANTHER" id="PTHR43215:SF14">
    <property type="entry name" value="RADIAL SPOKE HEAD 1 HOMOLOG"/>
    <property type="match status" value="1"/>
</dbReference>
<dbReference type="EMBL" id="CP013235">
    <property type="protein sequence ID" value="AMP10319.1"/>
    <property type="molecule type" value="Genomic_DNA"/>
</dbReference>
<dbReference type="GO" id="GO:0006508">
    <property type="term" value="P:proteolysis"/>
    <property type="evidence" value="ECO:0007669"/>
    <property type="project" value="InterPro"/>
</dbReference>
<evidence type="ECO:0000256" key="2">
    <source>
        <dbReference type="SAM" id="SignalP"/>
    </source>
</evidence>
<keyword evidence="4" id="KW-1185">Reference proteome</keyword>
<sequence length="631" mass="69509">MLNNVTVVKCERVLVAAALAAVFACSPSSTLAVQVAAATVPDAITPDGGRYFGQLVDGKLQAQGRIEWANGAWYEGEFDKGLLSGKGKYRWTNGTYYEGTLKDGMLTGQGRMVEPEGAVYVGQFANDQFNGQGRYQLADGSVYEGGFVDGLYDGNGKWRGHGEEYVGAFHKGKYNGHGELTYENGRKFTGEFVDGMYQGRGRYELPDGQFYEGDFDKDKFTGNGVHGYKSGVLHTGDFVNWLAEGAGTLSSPQGDMYQGTFVKGELVGKGTFIGKDGSRYEGEFKGSKFHGQGTYRDVGGNEYVGSFKYGVYDGEGVFTYAEAQEDGRTKDSGTWRYGQFEDKAALRNIQENVETAIYRQRALLDKTLAGLAPHEPGKINLYLLAIGGDGSQEVFHRETDFVRQQFDRDYGTEGRSVALINSRKTVSEVPMATLTSIRESVSAIAARMDKENDILFLFLTSHGSKDHEFKLDQNGMDLRGLEAKELGKILAESGIRWKVVVVSACYAGGFIDPLKDEHTMVMTAARRDRTSFGCADDRDFTYFGKAFFERSLPGSRSFGDAFDKAKALVATWETEDFKDAKEPGEVTHSEPQIYRGALIDAYLKKWQAQKKPTLAAKDVKQQSSAQLADEK</sequence>
<dbReference type="InterPro" id="IPR001096">
    <property type="entry name" value="Peptidase_C13"/>
</dbReference>
<dbReference type="SUPFAM" id="SSF82185">
    <property type="entry name" value="Histone H3 K4-specific methyltransferase SET7/9 N-terminal domain"/>
    <property type="match status" value="3"/>
</dbReference>
<keyword evidence="1" id="KW-0677">Repeat</keyword>
<evidence type="ECO:0000313" key="3">
    <source>
        <dbReference type="EMBL" id="AMP10319.1"/>
    </source>
</evidence>
<gene>
    <name evidence="3" type="ORF">CAter282_2582</name>
</gene>
<reference evidence="3 4" key="1">
    <citation type="submission" date="2015-11" db="EMBL/GenBank/DDBJ databases">
        <title>Exploring the genomic traits of fungus-feeding bacterial genus Collimonas.</title>
        <authorList>
            <person name="Song C."/>
            <person name="Schmidt R."/>
            <person name="de Jager V."/>
            <person name="Krzyzanowska D."/>
            <person name="Jongedijk E."/>
            <person name="Cankar K."/>
            <person name="Beekwilder J."/>
            <person name="van Veen A."/>
            <person name="de Boer W."/>
            <person name="van Veen J.A."/>
            <person name="Garbeva P."/>
        </authorList>
    </citation>
    <scope>NUCLEOTIDE SEQUENCE [LARGE SCALE GENOMIC DNA]</scope>
    <source>
        <strain evidence="3 4">Ter282</strain>
    </source>
</reference>
<dbReference type="AlphaFoldDB" id="A0A127QJR9"/>
<name>A0A127QJR9_9BURK</name>
<feature type="signal peptide" evidence="2">
    <location>
        <begin position="1"/>
        <end position="32"/>
    </location>
</feature>
<dbReference type="Pfam" id="PF02493">
    <property type="entry name" value="MORN"/>
    <property type="match status" value="11"/>
</dbReference>
<proteinExistence type="predicted"/>
<dbReference type="InterPro" id="IPR003409">
    <property type="entry name" value="MORN"/>
</dbReference>
<evidence type="ECO:0000256" key="1">
    <source>
        <dbReference type="ARBA" id="ARBA00022737"/>
    </source>
</evidence>
<keyword evidence="2" id="KW-0732">Signal</keyword>
<dbReference type="Pfam" id="PF01650">
    <property type="entry name" value="Peptidase_C13"/>
    <property type="match status" value="1"/>
</dbReference>
<evidence type="ECO:0000313" key="4">
    <source>
        <dbReference type="Proteomes" id="UP000071778"/>
    </source>
</evidence>
<feature type="chain" id="PRO_5007277949" evidence="2">
    <location>
        <begin position="33"/>
        <end position="631"/>
    </location>
</feature>
<dbReference type="SMART" id="SM00698">
    <property type="entry name" value="MORN"/>
    <property type="match status" value="10"/>
</dbReference>
<dbReference type="PANTHER" id="PTHR43215">
    <property type="entry name" value="RADIAL SPOKE HEAD 1 HOMOLOG"/>
    <property type="match status" value="1"/>
</dbReference>
<accession>A0A127QJR9</accession>
<dbReference type="Proteomes" id="UP000071778">
    <property type="component" value="Chromosome"/>
</dbReference>
<dbReference type="PATRIC" id="fig|279058.18.peg.2547"/>
<protein>
    <submittedName>
        <fullName evidence="3">Caspase domain protein</fullName>
    </submittedName>
</protein>
<dbReference type="Gene3D" id="2.20.110.10">
    <property type="entry name" value="Histone H3 K4-specific methyltransferase SET7/9 N-terminal domain"/>
    <property type="match status" value="4"/>
</dbReference>
<dbReference type="GO" id="GO:0008233">
    <property type="term" value="F:peptidase activity"/>
    <property type="evidence" value="ECO:0007669"/>
    <property type="project" value="InterPro"/>
</dbReference>
<dbReference type="Gene3D" id="3.40.50.1460">
    <property type="match status" value="1"/>
</dbReference>
<organism evidence="3 4">
    <name type="scientific">Collimonas arenae</name>
    <dbReference type="NCBI Taxonomy" id="279058"/>
    <lineage>
        <taxon>Bacteria</taxon>
        <taxon>Pseudomonadati</taxon>
        <taxon>Pseudomonadota</taxon>
        <taxon>Betaproteobacteria</taxon>
        <taxon>Burkholderiales</taxon>
        <taxon>Oxalobacteraceae</taxon>
        <taxon>Collimonas</taxon>
    </lineage>
</organism>